<dbReference type="Proteomes" id="UP000244722">
    <property type="component" value="Unassembled WGS sequence"/>
</dbReference>
<comment type="caution">
    <text evidence="2">The sequence shown here is derived from an EMBL/GenBank/DDBJ whole genome shotgun (WGS) entry which is preliminary data.</text>
</comment>
<evidence type="ECO:0000256" key="1">
    <source>
        <dbReference type="SAM" id="MobiDB-lite"/>
    </source>
</evidence>
<proteinExistence type="predicted"/>
<dbReference type="OrthoDB" id="5363978at2759"/>
<feature type="region of interest" description="Disordered" evidence="1">
    <location>
        <begin position="636"/>
        <end position="658"/>
    </location>
</feature>
<protein>
    <submittedName>
        <fullName evidence="2">Uncharacterized protein</fullName>
    </submittedName>
</protein>
<organism evidence="2 3">
    <name type="scientific">Tuber borchii</name>
    <name type="common">White truffle</name>
    <dbReference type="NCBI Taxonomy" id="42251"/>
    <lineage>
        <taxon>Eukaryota</taxon>
        <taxon>Fungi</taxon>
        <taxon>Dikarya</taxon>
        <taxon>Ascomycota</taxon>
        <taxon>Pezizomycotina</taxon>
        <taxon>Pezizomycetes</taxon>
        <taxon>Pezizales</taxon>
        <taxon>Tuberaceae</taxon>
        <taxon>Tuber</taxon>
    </lineage>
</organism>
<feature type="compositionally biased region" description="Polar residues" evidence="1">
    <location>
        <begin position="720"/>
        <end position="731"/>
    </location>
</feature>
<evidence type="ECO:0000313" key="2">
    <source>
        <dbReference type="EMBL" id="PUU82267.1"/>
    </source>
</evidence>
<feature type="compositionally biased region" description="Low complexity" evidence="1">
    <location>
        <begin position="580"/>
        <end position="597"/>
    </location>
</feature>
<dbReference type="AlphaFoldDB" id="A0A2T7A3D7"/>
<evidence type="ECO:0000313" key="3">
    <source>
        <dbReference type="Proteomes" id="UP000244722"/>
    </source>
</evidence>
<feature type="compositionally biased region" description="Low complexity" evidence="1">
    <location>
        <begin position="502"/>
        <end position="512"/>
    </location>
</feature>
<feature type="compositionally biased region" description="Basic and acidic residues" evidence="1">
    <location>
        <begin position="736"/>
        <end position="746"/>
    </location>
</feature>
<reference evidence="2 3" key="1">
    <citation type="submission" date="2017-04" db="EMBL/GenBank/DDBJ databases">
        <title>Draft genome sequence of Tuber borchii Vittad., a whitish edible truffle.</title>
        <authorList>
            <consortium name="DOE Joint Genome Institute"/>
            <person name="Murat C."/>
            <person name="Kuo A."/>
            <person name="Barry K.W."/>
            <person name="Clum A."/>
            <person name="Dockter R.B."/>
            <person name="Fauchery L."/>
            <person name="Iotti M."/>
            <person name="Kohler A."/>
            <person name="Labutti K."/>
            <person name="Lindquist E.A."/>
            <person name="Lipzen A."/>
            <person name="Ohm R.A."/>
            <person name="Wang M."/>
            <person name="Grigoriev I.V."/>
            <person name="Zambonelli A."/>
            <person name="Martin F.M."/>
        </authorList>
    </citation>
    <scope>NUCLEOTIDE SEQUENCE [LARGE SCALE GENOMIC DNA]</scope>
    <source>
        <strain evidence="2 3">Tbo3840</strain>
    </source>
</reference>
<feature type="compositionally biased region" description="Basic and acidic residues" evidence="1">
    <location>
        <begin position="487"/>
        <end position="497"/>
    </location>
</feature>
<sequence length="813" mass="89454">MFTTLHYKPLQGLRRDASLLDMHPVDPETEADISLQAMVPGLYARWDKSEMFSLSRPLWSPLSRTGARAGRSVELPKEADHKDSIFHSTETISDPTRVPAPINDVSGTGIPRSILSHPGFRGIRERTTISPGGVAEVVSSAYQYQTKPVSADPFPLLKQAISTRSALGSGPELSPGGKAQYGPTSDHSMPPKLSIRPSLPSSKGQQVALTQRYIPTRQYPSQAWSSSGSTKQHDGIDLDPLYYTTINKYFECLQTSPPKLKNDFIVGNRSSTTLSHGFSPFLANKPWVFTLFGRASAFHTFSPLKAEISAPLGGPAIEAFIHPRHRTYFHQFLRTSVLKKIEGSAKAEEIACEIVKGDVALEEDDSEHKTGDLEQNVQLDMPNRPISGHCRKGSAVATGIMEESDTTELIKVLTSTFHENDNRVTELDPDTECDVAEVASPNHRRTNSLRYTVRQRASLFKSTSIKSDFTFVVEVTASPPVKRKHNPKEDSTEEASRKRTRNNSAESSIASTTNSIASRLSILINNAEQRQAKLNSPGRELILSPINTQCVPVTERLITEPLLSDSIPDSPVTPTSFTESTARSSTHSLSSAGTSLTIPYSQVSPSASRKLLVEKAWEEEEQLRGRRAQNENRFLCAPGSSSRRSRSTSAIDSERPTVYSVERTRRRSLSTYSMLTKCAPMLQQPTVISTLESQNLEIEETPNSSGSSSFVEPAKLEDPSISSAPAAQATLSVPEIKPEDTKDSAQKKGFRRISYLGQSKSHKFIAKVSEPSSTAVVPETEDAANKKKKFQKLKNRVKGITKKVSDAIKKEKY</sequence>
<name>A0A2T7A3D7_TUBBO</name>
<gene>
    <name evidence="2" type="ORF">B9Z19DRAFT_1121033</name>
</gene>
<dbReference type="EMBL" id="NESQ01000031">
    <property type="protein sequence ID" value="PUU82267.1"/>
    <property type="molecule type" value="Genomic_DNA"/>
</dbReference>
<feature type="region of interest" description="Disordered" evidence="1">
    <location>
        <begin position="166"/>
        <end position="207"/>
    </location>
</feature>
<feature type="region of interest" description="Disordered" evidence="1">
    <location>
        <begin position="565"/>
        <end position="600"/>
    </location>
</feature>
<feature type="region of interest" description="Disordered" evidence="1">
    <location>
        <begin position="718"/>
        <end position="750"/>
    </location>
</feature>
<feature type="region of interest" description="Disordered" evidence="1">
    <location>
        <begin position="480"/>
        <end position="512"/>
    </location>
</feature>
<accession>A0A2T7A3D7</accession>
<keyword evidence="3" id="KW-1185">Reference proteome</keyword>